<dbReference type="CDD" id="cd01949">
    <property type="entry name" value="GGDEF"/>
    <property type="match status" value="1"/>
</dbReference>
<accession>A0A128FJJ6</accession>
<evidence type="ECO:0000313" key="6">
    <source>
        <dbReference type="EMBL" id="CZF86973.1"/>
    </source>
</evidence>
<evidence type="ECO:0000256" key="1">
    <source>
        <dbReference type="ARBA" id="ARBA00012528"/>
    </source>
</evidence>
<dbReference type="PANTHER" id="PTHR45138:SF9">
    <property type="entry name" value="DIGUANYLATE CYCLASE DGCM-RELATED"/>
    <property type="match status" value="1"/>
</dbReference>
<proteinExistence type="predicted"/>
<feature type="transmembrane region" description="Helical" evidence="4">
    <location>
        <begin position="91"/>
        <end position="113"/>
    </location>
</feature>
<keyword evidence="4" id="KW-1133">Transmembrane helix</keyword>
<dbReference type="NCBIfam" id="TIGR00254">
    <property type="entry name" value="GGDEF"/>
    <property type="match status" value="1"/>
</dbReference>
<feature type="compositionally biased region" description="Polar residues" evidence="3">
    <location>
        <begin position="660"/>
        <end position="681"/>
    </location>
</feature>
<dbReference type="InterPro" id="IPR029787">
    <property type="entry name" value="Nucleotide_cyclase"/>
</dbReference>
<comment type="catalytic activity">
    <reaction evidence="2">
        <text>2 GTP = 3',3'-c-di-GMP + 2 diphosphate</text>
        <dbReference type="Rhea" id="RHEA:24898"/>
        <dbReference type="ChEBI" id="CHEBI:33019"/>
        <dbReference type="ChEBI" id="CHEBI:37565"/>
        <dbReference type="ChEBI" id="CHEBI:58805"/>
        <dbReference type="EC" id="2.7.7.65"/>
    </reaction>
</comment>
<protein>
    <recommendedName>
        <fullName evidence="1">diguanylate cyclase</fullName>
        <ecNumber evidence="1">2.7.7.65</ecNumber>
    </recommendedName>
</protein>
<evidence type="ECO:0000313" key="7">
    <source>
        <dbReference type="Proteomes" id="UP000073601"/>
    </source>
</evidence>
<feature type="domain" description="GGDEF" evidence="5">
    <location>
        <begin position="532"/>
        <end position="669"/>
    </location>
</feature>
<dbReference type="AlphaFoldDB" id="A0A128FJJ6"/>
<dbReference type="Proteomes" id="UP000073601">
    <property type="component" value="Unassembled WGS sequence"/>
</dbReference>
<organism evidence="6 7">
    <name type="scientific">Grimontia marina</name>
    <dbReference type="NCBI Taxonomy" id="646534"/>
    <lineage>
        <taxon>Bacteria</taxon>
        <taxon>Pseudomonadati</taxon>
        <taxon>Pseudomonadota</taxon>
        <taxon>Gammaproteobacteria</taxon>
        <taxon>Vibrionales</taxon>
        <taxon>Vibrionaceae</taxon>
        <taxon>Grimontia</taxon>
    </lineage>
</organism>
<sequence length="681" mass="75329">MENAARLQSSAPYFKQTAKQVTLLSFPVLINGKNLRRVPSSYFPSATHKTRRISNYTYWMTPSQIINTRWQAKKNFEKAMNKMITSTLSRLITMPVLGLVIGVLFTTTLVAAASTNASADSVAKQVLYINAFHRGYGWSDEIENGIQDTFDASGSNIELSMVYLDSLRYQGESISEKLAELLAIKRVANSTDLVITSDNAALDFALRHQKVLFPSQPIIYTALKDFPAGPLNTAINSTGISEYIDYKNAVDLALSLHTDADAIVFVGTTKESHNQRVVDIVRETVLPSYANVIDTGIIVDKSIEALDKELSQFPPNSLVFLLSNTLPKSDGTEYSPAETARLLSSITPFPVYTYWHSHIGHGAIGGQIVTGYSQGKAAAQLALEIMSKDAAAPLPSAKPAPASLFFDLESLDKHDISRDALPEGTRFINYQPPIWQEYKTEALTTLVIIFGLASLVLGFSLLTKRQSETIHQISDENVELNHALDLNQEALDDVTHQLEEMNPIDQLTGLSNFRHFNDMLDKELRRASRYKTPLSLLTISVDQFEGYKSAEGEDKTNNVLTDISRVISDTCQRSSDVLAHLANDKFAIILPHTTRENSHIVCQKIHDNLRVKNLPFILSSTGTITLSIGLSSLEASGERINPQHMFNTSEMMRIDAERQGGNNTRSDIITTHSEPRSSNSG</sequence>
<name>A0A128FJJ6_9GAMM</name>
<gene>
    <name evidence="6" type="primary">cph2_13</name>
    <name evidence="6" type="ORF">GMA8713_05014</name>
</gene>
<keyword evidence="4" id="KW-0812">Transmembrane</keyword>
<dbReference type="Pfam" id="PF00990">
    <property type="entry name" value="GGDEF"/>
    <property type="match status" value="1"/>
</dbReference>
<evidence type="ECO:0000256" key="3">
    <source>
        <dbReference type="SAM" id="MobiDB-lite"/>
    </source>
</evidence>
<evidence type="ECO:0000256" key="2">
    <source>
        <dbReference type="ARBA" id="ARBA00034247"/>
    </source>
</evidence>
<evidence type="ECO:0000259" key="5">
    <source>
        <dbReference type="PROSITE" id="PS50887"/>
    </source>
</evidence>
<dbReference type="Gene3D" id="3.40.50.2300">
    <property type="match status" value="2"/>
</dbReference>
<dbReference type="InterPro" id="IPR043128">
    <property type="entry name" value="Rev_trsase/Diguanyl_cyclase"/>
</dbReference>
<dbReference type="InterPro" id="IPR000160">
    <property type="entry name" value="GGDEF_dom"/>
</dbReference>
<dbReference type="PROSITE" id="PS50887">
    <property type="entry name" value="GGDEF"/>
    <property type="match status" value="1"/>
</dbReference>
<dbReference type="SMART" id="SM00267">
    <property type="entry name" value="GGDEF"/>
    <property type="match status" value="1"/>
</dbReference>
<dbReference type="EMBL" id="FIZY01000102">
    <property type="protein sequence ID" value="CZF86973.1"/>
    <property type="molecule type" value="Genomic_DNA"/>
</dbReference>
<dbReference type="EC" id="2.7.7.65" evidence="1"/>
<reference evidence="7" key="1">
    <citation type="submission" date="2016-02" db="EMBL/GenBank/DDBJ databases">
        <authorList>
            <person name="Rodrigo-Torres Lidia"/>
            <person name="Arahal R.David."/>
        </authorList>
    </citation>
    <scope>NUCLEOTIDE SEQUENCE [LARGE SCALE GENOMIC DNA]</scope>
    <source>
        <strain evidence="7">CECT 8713</strain>
    </source>
</reference>
<keyword evidence="4" id="KW-0472">Membrane</keyword>
<dbReference type="PANTHER" id="PTHR45138">
    <property type="entry name" value="REGULATORY COMPONENTS OF SENSORY TRANSDUCTION SYSTEM"/>
    <property type="match status" value="1"/>
</dbReference>
<keyword evidence="7" id="KW-1185">Reference proteome</keyword>
<dbReference type="GO" id="GO:0052621">
    <property type="term" value="F:diguanylate cyclase activity"/>
    <property type="evidence" value="ECO:0007669"/>
    <property type="project" value="UniProtKB-EC"/>
</dbReference>
<dbReference type="SUPFAM" id="SSF55073">
    <property type="entry name" value="Nucleotide cyclase"/>
    <property type="match status" value="1"/>
</dbReference>
<dbReference type="Gene3D" id="3.30.70.270">
    <property type="match status" value="1"/>
</dbReference>
<feature type="region of interest" description="Disordered" evidence="3">
    <location>
        <begin position="658"/>
        <end position="681"/>
    </location>
</feature>
<evidence type="ECO:0000256" key="4">
    <source>
        <dbReference type="SAM" id="Phobius"/>
    </source>
</evidence>
<dbReference type="InterPro" id="IPR050469">
    <property type="entry name" value="Diguanylate_Cyclase"/>
</dbReference>